<dbReference type="Pfam" id="PF00440">
    <property type="entry name" value="TetR_N"/>
    <property type="match status" value="1"/>
</dbReference>
<dbReference type="GO" id="GO:0000976">
    <property type="term" value="F:transcription cis-regulatory region binding"/>
    <property type="evidence" value="ECO:0007669"/>
    <property type="project" value="TreeGrafter"/>
</dbReference>
<keyword evidence="5" id="KW-1185">Reference proteome</keyword>
<dbReference type="InterPro" id="IPR032551">
    <property type="entry name" value="BscR_C"/>
</dbReference>
<sequence length="191" mass="20937">MVKRKTGDKLGDIRRATIAEVVECGSSAASVNAIARRAGLAVGTIYRYYGNKENLLRSVQMAVKTDLHQQVMAAAASQSGSKAIIRAMWFRILQYAHENPDAFLYSEVLMNSALLTEDERGQIDAMLNEGMRYVERAIEDGSVRPGDLRVIRILLAAPALHLGRAAARSGNTPDLARAEETFDLCWKAIAT</sequence>
<keyword evidence="1 2" id="KW-0238">DNA-binding</keyword>
<dbReference type="PANTHER" id="PTHR30055">
    <property type="entry name" value="HTH-TYPE TRANSCRIPTIONAL REGULATOR RUTR"/>
    <property type="match status" value="1"/>
</dbReference>
<dbReference type="AlphaFoldDB" id="A0A1I3V2P4"/>
<dbReference type="Proteomes" id="UP000199110">
    <property type="component" value="Unassembled WGS sequence"/>
</dbReference>
<dbReference type="InterPro" id="IPR009057">
    <property type="entry name" value="Homeodomain-like_sf"/>
</dbReference>
<dbReference type="PROSITE" id="PS50977">
    <property type="entry name" value="HTH_TETR_2"/>
    <property type="match status" value="1"/>
</dbReference>
<feature type="domain" description="HTH tetR-type" evidence="3">
    <location>
        <begin position="7"/>
        <end position="67"/>
    </location>
</feature>
<evidence type="ECO:0000256" key="2">
    <source>
        <dbReference type="PROSITE-ProRule" id="PRU00335"/>
    </source>
</evidence>
<dbReference type="Pfam" id="PF16295">
    <property type="entry name" value="TetR_C_10"/>
    <property type="match status" value="1"/>
</dbReference>
<dbReference type="InterPro" id="IPR036271">
    <property type="entry name" value="Tet_transcr_reg_TetR-rel_C_sf"/>
</dbReference>
<evidence type="ECO:0000313" key="5">
    <source>
        <dbReference type="Proteomes" id="UP000199110"/>
    </source>
</evidence>
<dbReference type="OrthoDB" id="8478851at2"/>
<dbReference type="InterPro" id="IPR001647">
    <property type="entry name" value="HTH_TetR"/>
</dbReference>
<dbReference type="GO" id="GO:0003700">
    <property type="term" value="F:DNA-binding transcription factor activity"/>
    <property type="evidence" value="ECO:0007669"/>
    <property type="project" value="TreeGrafter"/>
</dbReference>
<evidence type="ECO:0000313" key="4">
    <source>
        <dbReference type="EMBL" id="SFJ89410.1"/>
    </source>
</evidence>
<dbReference type="STRING" id="390807.SAMN04488095_0070"/>
<dbReference type="EMBL" id="FORA01000013">
    <property type="protein sequence ID" value="SFJ89410.1"/>
    <property type="molecule type" value="Genomic_DNA"/>
</dbReference>
<feature type="DNA-binding region" description="H-T-H motif" evidence="2">
    <location>
        <begin position="30"/>
        <end position="49"/>
    </location>
</feature>
<proteinExistence type="predicted"/>
<reference evidence="4 5" key="1">
    <citation type="submission" date="2016-10" db="EMBL/GenBank/DDBJ databases">
        <authorList>
            <person name="de Groot N.N."/>
        </authorList>
    </citation>
    <scope>NUCLEOTIDE SEQUENCE [LARGE SCALE GENOMIC DNA]</scope>
    <source>
        <strain evidence="4 5">DSM 19073</strain>
    </source>
</reference>
<name>A0A1I3V2P4_9RHOB</name>
<dbReference type="RefSeq" id="WP_092785205.1">
    <property type="nucleotide sequence ID" value="NZ_FORA01000013.1"/>
</dbReference>
<organism evidence="4 5">
    <name type="scientific">Jannaschia pohangensis</name>
    <dbReference type="NCBI Taxonomy" id="390807"/>
    <lineage>
        <taxon>Bacteria</taxon>
        <taxon>Pseudomonadati</taxon>
        <taxon>Pseudomonadota</taxon>
        <taxon>Alphaproteobacteria</taxon>
        <taxon>Rhodobacterales</taxon>
        <taxon>Roseobacteraceae</taxon>
        <taxon>Jannaschia</taxon>
    </lineage>
</organism>
<dbReference type="SUPFAM" id="SSF46689">
    <property type="entry name" value="Homeodomain-like"/>
    <property type="match status" value="1"/>
</dbReference>
<accession>A0A1I3V2P4</accession>
<dbReference type="InterPro" id="IPR050109">
    <property type="entry name" value="HTH-type_TetR-like_transc_reg"/>
</dbReference>
<evidence type="ECO:0000259" key="3">
    <source>
        <dbReference type="PROSITE" id="PS50977"/>
    </source>
</evidence>
<dbReference type="PANTHER" id="PTHR30055:SF207">
    <property type="entry name" value="HTH-TYPE TRANSCRIPTIONAL REPRESSOR FATR"/>
    <property type="match status" value="1"/>
</dbReference>
<dbReference type="SUPFAM" id="SSF48498">
    <property type="entry name" value="Tetracyclin repressor-like, C-terminal domain"/>
    <property type="match status" value="1"/>
</dbReference>
<gene>
    <name evidence="4" type="ORF">SAMN04488095_0070</name>
</gene>
<protein>
    <submittedName>
        <fullName evidence="4">Transcriptional regulator, TetR family</fullName>
    </submittedName>
</protein>
<evidence type="ECO:0000256" key="1">
    <source>
        <dbReference type="ARBA" id="ARBA00023125"/>
    </source>
</evidence>
<dbReference type="Gene3D" id="1.10.357.10">
    <property type="entry name" value="Tetracycline Repressor, domain 2"/>
    <property type="match status" value="1"/>
</dbReference>